<evidence type="ECO:0000256" key="8">
    <source>
        <dbReference type="ARBA" id="ARBA00029978"/>
    </source>
</evidence>
<evidence type="ECO:0000256" key="4">
    <source>
        <dbReference type="ARBA" id="ARBA00016640"/>
    </source>
</evidence>
<geneLocation type="plastid" evidence="9"/>
<dbReference type="GO" id="GO:0042170">
    <property type="term" value="C:plastid membrane"/>
    <property type="evidence" value="ECO:0007669"/>
    <property type="project" value="UniProtKB-SubCell"/>
</dbReference>
<dbReference type="PANTHER" id="PTHR33163">
    <property type="entry name" value="PROTEIN TIC 214-RELATED"/>
    <property type="match status" value="1"/>
</dbReference>
<comment type="subcellular location">
    <subcellularLocation>
        <location evidence="1">Plastid membrane</location>
        <topology evidence="1">Multi-pass membrane protein</topology>
    </subcellularLocation>
</comment>
<proteinExistence type="inferred from homology"/>
<dbReference type="EMBL" id="MF061177">
    <property type="protein sequence ID" value="ASA35116.1"/>
    <property type="molecule type" value="Genomic_DNA"/>
</dbReference>
<dbReference type="RefSeq" id="YP_009403850.1">
    <property type="nucleotide sequence ID" value="NC_035364.1"/>
</dbReference>
<dbReference type="GO" id="GO:0015031">
    <property type="term" value="P:protein transport"/>
    <property type="evidence" value="ECO:0007669"/>
    <property type="project" value="UniProtKB-KW"/>
</dbReference>
<evidence type="ECO:0000256" key="6">
    <source>
        <dbReference type="ARBA" id="ARBA00022927"/>
    </source>
</evidence>
<keyword evidence="6" id="KW-0813">Transport</keyword>
<organism evidence="9">
    <name type="scientific">Legenere valdiviana</name>
    <dbReference type="NCBI Taxonomy" id="2010882"/>
    <lineage>
        <taxon>Eukaryota</taxon>
        <taxon>Viridiplantae</taxon>
        <taxon>Streptophyta</taxon>
        <taxon>Embryophyta</taxon>
        <taxon>Tracheophyta</taxon>
        <taxon>Spermatophyta</taxon>
        <taxon>Magnoliopsida</taxon>
        <taxon>eudicotyledons</taxon>
        <taxon>Gunneridae</taxon>
        <taxon>Pentapetalae</taxon>
        <taxon>asterids</taxon>
        <taxon>campanulids</taxon>
        <taxon>Asterales</taxon>
        <taxon>Campanulaceae</taxon>
        <taxon>Legenere</taxon>
    </lineage>
</organism>
<keyword evidence="7" id="KW-1133">Transmembrane helix</keyword>
<keyword evidence="7" id="KW-0472">Membrane</keyword>
<gene>
    <name evidence="9" type="primary">ORF355</name>
    <name evidence="9" type="ORF">Le_val1Pt1085</name>
</gene>
<comment type="similarity">
    <text evidence="2">Belongs to the TIC214 family.</text>
</comment>
<evidence type="ECO:0000256" key="1">
    <source>
        <dbReference type="ARBA" id="ARBA00004446"/>
    </source>
</evidence>
<evidence type="ECO:0000313" key="9">
    <source>
        <dbReference type="EMBL" id="ASA35116.1"/>
    </source>
</evidence>
<dbReference type="AlphaFoldDB" id="A0A1Z2QUQ4"/>
<comment type="subunit">
    <text evidence="3">Part of the Tic complex.</text>
</comment>
<keyword evidence="6" id="KW-0653">Protein transport</keyword>
<evidence type="ECO:0000256" key="3">
    <source>
        <dbReference type="ARBA" id="ARBA00011510"/>
    </source>
</evidence>
<evidence type="ECO:0000256" key="5">
    <source>
        <dbReference type="ARBA" id="ARBA00022692"/>
    </source>
</evidence>
<dbReference type="GeneID" id="33368444"/>
<name>A0A1Z2QUQ4_9ASTR</name>
<evidence type="ECO:0000256" key="2">
    <source>
        <dbReference type="ARBA" id="ARBA00009956"/>
    </source>
</evidence>
<evidence type="ECO:0000256" key="7">
    <source>
        <dbReference type="ARBA" id="ARBA00022989"/>
    </source>
</evidence>
<reference evidence="9" key="1">
    <citation type="journal article" date="2017" name="Am. J. Bot.">
        <title>The East Asian origin of the giant lobelias.</title>
        <authorList>
            <person name="Knox E.B."/>
            <person name="Li C."/>
        </authorList>
    </citation>
    <scope>NUCLEOTIDE SEQUENCE</scope>
</reference>
<keyword evidence="9" id="KW-0934">Plastid</keyword>
<dbReference type="Pfam" id="PF05758">
    <property type="entry name" value="Ycf1"/>
    <property type="match status" value="1"/>
</dbReference>
<sequence>MNNLTRFFTNLTRFLTNICTNLTKSVFGVMKICIVVTCKSVFGVMKICIVVTCLYYGGPLIQPGLAWRPDIVLGDLKLPQIKRRSSSEKRYALRKELIELIKRGEDHCAYDYQNGLWRIIRPLDALYQITGEDCWIFLRCPLGIRGLIILQKAFSRKYIWLPLAIIGKNIARILLFQQPEWAEDITDWKNETYWICDEYGFRLRYGKISITNALEILTTNMPQQWWEFGFEVEVSMPVELRPWHIPDEYKRRRRLGAYIKPTWGLTHYPWCPSFPPRYLFWIPIYEVIQEKIQTLVYKVVKEKMQRLEQIVKELHNNFRHLPEIKLKIELVVNNPNLDEKDKNKKKQQIKPSFKK</sequence>
<keyword evidence="5" id="KW-0812">Transmembrane</keyword>
<accession>A0A1Z2QUQ4</accession>
<dbReference type="InterPro" id="IPR008896">
    <property type="entry name" value="TIC214"/>
</dbReference>
<protein>
    <recommendedName>
        <fullName evidence="4">Protein TIC 214</fullName>
    </recommendedName>
    <alternativeName>
        <fullName evidence="8">Translocon at the inner envelope membrane of chloroplasts 214</fullName>
    </alternativeName>
</protein>